<protein>
    <submittedName>
        <fullName evidence="1">Uncharacterized protein</fullName>
    </submittedName>
</protein>
<dbReference type="Proteomes" id="UP000030690">
    <property type="component" value="Unassembled WGS sequence"/>
</dbReference>
<dbReference type="OrthoDB" id="371459at2759"/>
<dbReference type="EMBL" id="KI925068">
    <property type="protein sequence ID" value="ETW19239.1"/>
    <property type="molecule type" value="Genomic_DNA"/>
</dbReference>
<proteinExistence type="predicted"/>
<reference evidence="1 2" key="2">
    <citation type="submission" date="2013-02" db="EMBL/GenBank/DDBJ databases">
        <title>The Genome Sequence of Plasmodium falciparum Vietnam Oak-Knoll (FVO).</title>
        <authorList>
            <consortium name="The Broad Institute Genome Sequencing Platform"/>
            <consortium name="The Broad Institute Genome Sequencing Center for Infectious Disease"/>
            <person name="Neafsey D."/>
            <person name="Cheeseman I."/>
            <person name="Volkman S."/>
            <person name="Adams J."/>
            <person name="Walker B."/>
            <person name="Young S.K."/>
            <person name="Zeng Q."/>
            <person name="Gargeya S."/>
            <person name="Fitzgerald M."/>
            <person name="Haas B."/>
            <person name="Abouelleil A."/>
            <person name="Alvarado L."/>
            <person name="Arachchi H.M."/>
            <person name="Berlin A.M."/>
            <person name="Chapman S.B."/>
            <person name="Dewar J."/>
            <person name="Goldberg J."/>
            <person name="Griggs A."/>
            <person name="Gujja S."/>
            <person name="Hansen M."/>
            <person name="Howarth C."/>
            <person name="Imamovic A."/>
            <person name="Larimer J."/>
            <person name="McCowan C."/>
            <person name="Murphy C."/>
            <person name="Neiman D."/>
            <person name="Pearson M."/>
            <person name="Priest M."/>
            <person name="Roberts A."/>
            <person name="Saif S."/>
            <person name="Shea T."/>
            <person name="Sisk P."/>
            <person name="Sykes S."/>
            <person name="Wortman J."/>
            <person name="Nusbaum C."/>
            <person name="Birren B."/>
        </authorList>
    </citation>
    <scope>NUCLEOTIDE SEQUENCE [LARGE SCALE GENOMIC DNA]</scope>
    <source>
        <strain evidence="2">Vietnam Oak-Knoll (FVO)</strain>
    </source>
</reference>
<evidence type="ECO:0000313" key="2">
    <source>
        <dbReference type="Proteomes" id="UP000030690"/>
    </source>
</evidence>
<dbReference type="AlphaFoldDB" id="A0A024V9W5"/>
<evidence type="ECO:0000313" key="1">
    <source>
        <dbReference type="EMBL" id="ETW19239.1"/>
    </source>
</evidence>
<name>A0A024V9W5_PLAFA</name>
<organism evidence="1 2">
    <name type="scientific">Plasmodium falciparum Vietnam Oak-Knoll</name>
    <name type="common">FVO</name>
    <dbReference type="NCBI Taxonomy" id="1036723"/>
    <lineage>
        <taxon>Eukaryota</taxon>
        <taxon>Sar</taxon>
        <taxon>Alveolata</taxon>
        <taxon>Apicomplexa</taxon>
        <taxon>Aconoidasida</taxon>
        <taxon>Haemosporida</taxon>
        <taxon>Plasmodiidae</taxon>
        <taxon>Plasmodium</taxon>
        <taxon>Plasmodium (Laverania)</taxon>
    </lineage>
</organism>
<accession>A0A024V9W5</accession>
<gene>
    <name evidence="1" type="ORF">PFFVO_01812</name>
</gene>
<reference evidence="1 2" key="1">
    <citation type="submission" date="2013-02" db="EMBL/GenBank/DDBJ databases">
        <title>The Genome Annotation of Plasmodium falciparum Vietnam Oak-Knoll (FVO).</title>
        <authorList>
            <consortium name="The Broad Institute Genome Sequencing Platform"/>
            <consortium name="The Broad Institute Genome Sequencing Center for Infectious Disease"/>
            <person name="Neafsey D."/>
            <person name="Hoffman S."/>
            <person name="Volkman S."/>
            <person name="Rosenthal P."/>
            <person name="Walker B."/>
            <person name="Young S.K."/>
            <person name="Zeng Q."/>
            <person name="Gargeya S."/>
            <person name="Fitzgerald M."/>
            <person name="Haas B."/>
            <person name="Abouelleil A."/>
            <person name="Allen A.W."/>
            <person name="Alvarado L."/>
            <person name="Arachchi H.M."/>
            <person name="Berlin A.M."/>
            <person name="Chapman S.B."/>
            <person name="Gainer-Dewar J."/>
            <person name="Goldberg J."/>
            <person name="Griggs A."/>
            <person name="Gujja S."/>
            <person name="Hansen M."/>
            <person name="Howarth C."/>
            <person name="Imamovic A."/>
            <person name="Ireland A."/>
            <person name="Larimer J."/>
            <person name="McCowan C."/>
            <person name="Murphy C."/>
            <person name="Pearson M."/>
            <person name="Poon T.W."/>
            <person name="Priest M."/>
            <person name="Roberts A."/>
            <person name="Saif S."/>
            <person name="Shea T."/>
            <person name="Sisk P."/>
            <person name="Sykes S."/>
            <person name="Wortman J."/>
            <person name="Nusbaum C."/>
            <person name="Birren B."/>
        </authorList>
    </citation>
    <scope>NUCLEOTIDE SEQUENCE [LARGE SCALE GENOMIC DNA]</scope>
    <source>
        <strain evidence="2">Vietnam Oak-Knoll (FVO)</strain>
    </source>
</reference>
<sequence length="461" mass="55205">MNFPNRIRYDKRLHDFENLYRKKHIIHYYLKKNDIITCLAEIRQGASPFIRDECNRTALDLAIVLFMKKFHECIFTCLITDFIYCKSKKYDGLKTKITYNEYEKIVEKEKNICYSKYIFYDDMFSKKKKKKKSMEQNTEQKFGNVSPFLLLQRNVNPSLLNQSYKNDGNIYRKYCETNDILFLSEEIITFPISKTIQAQLDDILRKMNALLFFIKILCKNIILKKGSELTLQEEISNLTFPFFYNNTIHTLFKIYPFNSCSNKWDIHNPADARKLIHKILSKKLIGTEIITFIGKIVFCFSELIHIYGPKIFELNSLYSQYFLHMAFTLDNEYLFKVIINKQNIFTTQTDIFHWDELIQSIEPHKEKFKLYYKQLIYARLKKLFMKKLEKVFYKKEMDKNINNHSNNNSNIKCRTNTLHSTYTTLLKGYYEDILNCSNAEDLEIVIQKFLHILKKKKLTTL</sequence>